<evidence type="ECO:0000313" key="14">
    <source>
        <dbReference type="EMBL" id="CAD7276644.1"/>
    </source>
</evidence>
<dbReference type="GO" id="GO:0005737">
    <property type="term" value="C:cytoplasm"/>
    <property type="evidence" value="ECO:0007669"/>
    <property type="project" value="UniProtKB-ARBA"/>
</dbReference>
<evidence type="ECO:0000313" key="15">
    <source>
        <dbReference type="Proteomes" id="UP000678499"/>
    </source>
</evidence>
<evidence type="ECO:0000256" key="7">
    <source>
        <dbReference type="ARBA" id="ARBA00022837"/>
    </source>
</evidence>
<dbReference type="InterPro" id="IPR032815">
    <property type="entry name" value="S8_pro-domain"/>
</dbReference>
<evidence type="ECO:0000256" key="11">
    <source>
        <dbReference type="PIRSR" id="PIRSR615500-1"/>
    </source>
</evidence>
<dbReference type="GO" id="GO:0012505">
    <property type="term" value="C:endomembrane system"/>
    <property type="evidence" value="ECO:0007669"/>
    <property type="project" value="UniProtKB-ARBA"/>
</dbReference>
<dbReference type="InterPro" id="IPR034182">
    <property type="entry name" value="Kexin/furin"/>
</dbReference>
<dbReference type="PROSITE" id="PS51892">
    <property type="entry name" value="SUBTILASE"/>
    <property type="match status" value="1"/>
</dbReference>
<dbReference type="InterPro" id="IPR023828">
    <property type="entry name" value="Peptidase_S8_Ser-AS"/>
</dbReference>
<dbReference type="AlphaFoldDB" id="A0A7R9BLV0"/>
<evidence type="ECO:0000256" key="9">
    <source>
        <dbReference type="ARBA" id="ARBA00023157"/>
    </source>
</evidence>
<keyword evidence="2 12" id="KW-0645">Protease</keyword>
<dbReference type="PROSITE" id="PS00136">
    <property type="entry name" value="SUBTILASE_ASP"/>
    <property type="match status" value="1"/>
</dbReference>
<evidence type="ECO:0000256" key="3">
    <source>
        <dbReference type="ARBA" id="ARBA00022685"/>
    </source>
</evidence>
<dbReference type="CDD" id="cd04059">
    <property type="entry name" value="Peptidases_S8_Protein_convertases_Kexins_Furin-like"/>
    <property type="match status" value="1"/>
</dbReference>
<reference evidence="14" key="1">
    <citation type="submission" date="2020-11" db="EMBL/GenBank/DDBJ databases">
        <authorList>
            <person name="Tran Van P."/>
        </authorList>
    </citation>
    <scope>NUCLEOTIDE SEQUENCE</scope>
</reference>
<dbReference type="OrthoDB" id="300641at2759"/>
<dbReference type="Gene3D" id="3.40.50.200">
    <property type="entry name" value="Peptidase S8/S53 domain"/>
    <property type="match status" value="1"/>
</dbReference>
<dbReference type="PROSITE" id="PS51829">
    <property type="entry name" value="P_HOMO_B"/>
    <property type="match status" value="1"/>
</dbReference>
<evidence type="ECO:0000259" key="13">
    <source>
        <dbReference type="PROSITE" id="PS51829"/>
    </source>
</evidence>
<dbReference type="InterPro" id="IPR023827">
    <property type="entry name" value="Peptidase_S8_Asp-AS"/>
</dbReference>
<keyword evidence="7" id="KW-0106">Calcium</keyword>
<dbReference type="GO" id="GO:0016486">
    <property type="term" value="P:peptide hormone processing"/>
    <property type="evidence" value="ECO:0007669"/>
    <property type="project" value="TreeGrafter"/>
</dbReference>
<dbReference type="FunFam" id="3.40.50.200:FF:000021">
    <property type="entry name" value="Proprotein convertase subtilisin/kexin type 5a"/>
    <property type="match status" value="1"/>
</dbReference>
<comment type="similarity">
    <text evidence="1">Belongs to the peptidase S8 family. Furin subfamily.</text>
</comment>
<evidence type="ECO:0000256" key="4">
    <source>
        <dbReference type="ARBA" id="ARBA00022729"/>
    </source>
</evidence>
<dbReference type="GO" id="GO:0043005">
    <property type="term" value="C:neuron projection"/>
    <property type="evidence" value="ECO:0007669"/>
    <property type="project" value="TreeGrafter"/>
</dbReference>
<dbReference type="GO" id="GO:0005615">
    <property type="term" value="C:extracellular space"/>
    <property type="evidence" value="ECO:0007669"/>
    <property type="project" value="TreeGrafter"/>
</dbReference>
<dbReference type="InterPro" id="IPR015500">
    <property type="entry name" value="Peptidase_S8_subtilisin-rel"/>
</dbReference>
<dbReference type="Pfam" id="PF01483">
    <property type="entry name" value="P_proprotein"/>
    <property type="match status" value="1"/>
</dbReference>
<dbReference type="Pfam" id="PF16470">
    <property type="entry name" value="S8_pro-domain"/>
    <property type="match status" value="1"/>
</dbReference>
<dbReference type="InterPro" id="IPR002884">
    <property type="entry name" value="P_dom"/>
</dbReference>
<feature type="active site" description="Charge relay system" evidence="11 12">
    <location>
        <position position="292"/>
    </location>
</feature>
<dbReference type="Pfam" id="PF00082">
    <property type="entry name" value="Peptidase_S8"/>
    <property type="match status" value="1"/>
</dbReference>
<feature type="domain" description="P/Homo B" evidence="13">
    <location>
        <begin position="465"/>
        <end position="618"/>
    </location>
</feature>
<dbReference type="SUPFAM" id="SSF49785">
    <property type="entry name" value="Galactose-binding domain-like"/>
    <property type="match status" value="1"/>
</dbReference>
<evidence type="ECO:0000256" key="1">
    <source>
        <dbReference type="ARBA" id="ARBA00005325"/>
    </source>
</evidence>
<keyword evidence="5 12" id="KW-0378">Hydrolase</keyword>
<dbReference type="Gene3D" id="3.30.70.850">
    <property type="entry name" value="Peptidase S8, pro-domain"/>
    <property type="match status" value="1"/>
</dbReference>
<protein>
    <recommendedName>
        <fullName evidence="13">P/Homo B domain-containing protein</fullName>
    </recommendedName>
</protein>
<keyword evidence="10" id="KW-0325">Glycoprotein</keyword>
<dbReference type="PROSITE" id="PS00137">
    <property type="entry name" value="SUBTILASE_HIS"/>
    <property type="match status" value="1"/>
</dbReference>
<dbReference type="SUPFAM" id="SSF52743">
    <property type="entry name" value="Subtilisin-like"/>
    <property type="match status" value="1"/>
</dbReference>
<dbReference type="GO" id="GO:0004252">
    <property type="term" value="F:serine-type endopeptidase activity"/>
    <property type="evidence" value="ECO:0007669"/>
    <property type="project" value="UniProtKB-UniRule"/>
</dbReference>
<evidence type="ECO:0000256" key="2">
    <source>
        <dbReference type="ARBA" id="ARBA00022670"/>
    </source>
</evidence>
<dbReference type="SUPFAM" id="SSF54897">
    <property type="entry name" value="Protease propeptides/inhibitors"/>
    <property type="match status" value="1"/>
</dbReference>
<evidence type="ECO:0000256" key="12">
    <source>
        <dbReference type="PROSITE-ProRule" id="PRU01240"/>
    </source>
</evidence>
<accession>A0A7R9BLV0</accession>
<feature type="active site" description="Charge relay system" evidence="11 12">
    <location>
        <position position="466"/>
    </location>
</feature>
<dbReference type="PANTHER" id="PTHR42884">
    <property type="entry name" value="PROPROTEIN CONVERTASE SUBTILISIN/KEXIN-RELATED"/>
    <property type="match status" value="1"/>
</dbReference>
<proteinExistence type="inferred from homology"/>
<feature type="active site" description="Charge relay system" evidence="11 12">
    <location>
        <position position="251"/>
    </location>
</feature>
<dbReference type="InterPro" id="IPR000209">
    <property type="entry name" value="Peptidase_S8/S53_dom"/>
</dbReference>
<keyword evidence="9" id="KW-1015">Disulfide bond</keyword>
<dbReference type="EMBL" id="OA882707">
    <property type="protein sequence ID" value="CAD7276644.1"/>
    <property type="molecule type" value="Genomic_DNA"/>
</dbReference>
<dbReference type="InterPro" id="IPR036852">
    <property type="entry name" value="Peptidase_S8/S53_dom_sf"/>
</dbReference>
<evidence type="ECO:0000256" key="8">
    <source>
        <dbReference type="ARBA" id="ARBA00023145"/>
    </source>
</evidence>
<evidence type="ECO:0000256" key="6">
    <source>
        <dbReference type="ARBA" id="ARBA00022825"/>
    </source>
</evidence>
<name>A0A7R9BLV0_9CRUS</name>
<evidence type="ECO:0000256" key="10">
    <source>
        <dbReference type="ARBA" id="ARBA00023180"/>
    </source>
</evidence>
<dbReference type="Proteomes" id="UP000678499">
    <property type="component" value="Unassembled WGS sequence"/>
</dbReference>
<organism evidence="14">
    <name type="scientific">Notodromas monacha</name>
    <dbReference type="NCBI Taxonomy" id="399045"/>
    <lineage>
        <taxon>Eukaryota</taxon>
        <taxon>Metazoa</taxon>
        <taxon>Ecdysozoa</taxon>
        <taxon>Arthropoda</taxon>
        <taxon>Crustacea</taxon>
        <taxon>Oligostraca</taxon>
        <taxon>Ostracoda</taxon>
        <taxon>Podocopa</taxon>
        <taxon>Podocopida</taxon>
        <taxon>Cypridocopina</taxon>
        <taxon>Cypridoidea</taxon>
        <taxon>Cyprididae</taxon>
        <taxon>Notodromas</taxon>
    </lineage>
</organism>
<dbReference type="PROSITE" id="PS00138">
    <property type="entry name" value="SUBTILASE_SER"/>
    <property type="match status" value="1"/>
</dbReference>
<sequence length="704" mass="78233">MKLESKFCLCNFLQSMKQQICCRAFKTLLVLTCTSLSVYGIDLRDFNPVGGYKNFQGFLEGQGHSGPQYTDKWLVRIEGGPLTAAVIAADLGYDNLGQVPGFDNFYIMRKPMGLTSTSSMQKRGFHQRATSSLLDHSKVLWAEELVSKRRDKRDGIWIPDKPSDVELIEDDLTYVNTRTKRFKRRKRAIFSEISHKVGRSKDRRFNDELWDHEWYLQDTRNYASLPELDLHVLPVYDMGYTGKGVKITVLDDGIEYNHTDLALNYDPSLSYDANDMDHDPWPRYDDIDTNSHGTRCAGEIAMVANNKKCGVGVAYGASIGGIRMLDGSVTDAVEGTSLGFNVENMDIFSSSWGPADDGRTVEGPGELTNHAFKKGVTKGRNGKGSIYVWAAGNGGHRGDSCACDGYASSPYTIAVGSASQSGKFPWYGEKCGSTMAATYSSGAYKDQKITTTDLHDSCTVDHTGTSAAAPLAAGIIALVLEAKDAGSVKIVNYKPAYITYGIDKCKNNDIGALEHVELTVNIRYPKRGALQVTLISPSGTVSEILSPRPHDNSSLGFKDWTFMSVHFWGETVVGNWTFIVEDVDVSHKGDPEERQDPQIIRQGSWDGVTFTFHGTQTPPKATNSSLTREDIDKIRVKLKELDALRMEQEAEIQDKTEPPFQLPPPSHDALFRRPRIGLFDDASDIYSEPEENPYQPLFRFKRDA</sequence>
<keyword evidence="8" id="KW-0865">Zymogen</keyword>
<keyword evidence="4" id="KW-0732">Signal</keyword>
<dbReference type="InterPro" id="IPR008979">
    <property type="entry name" value="Galactose-bd-like_sf"/>
</dbReference>
<keyword evidence="3" id="KW-0165">Cleavage on pair of basic residues</keyword>
<dbReference type="GO" id="GO:0016020">
    <property type="term" value="C:membrane"/>
    <property type="evidence" value="ECO:0007669"/>
    <property type="project" value="TreeGrafter"/>
</dbReference>
<dbReference type="PANTHER" id="PTHR42884:SF14">
    <property type="entry name" value="NEUROENDOCRINE CONVERTASE 1"/>
    <property type="match status" value="1"/>
</dbReference>
<dbReference type="PRINTS" id="PR00723">
    <property type="entry name" value="SUBTILISIN"/>
</dbReference>
<dbReference type="EMBL" id="CAJPEX010000670">
    <property type="protein sequence ID" value="CAG0916796.1"/>
    <property type="molecule type" value="Genomic_DNA"/>
</dbReference>
<keyword evidence="15" id="KW-1185">Reference proteome</keyword>
<gene>
    <name evidence="14" type="ORF">NMOB1V02_LOCUS4397</name>
</gene>
<dbReference type="InterPro" id="IPR022398">
    <property type="entry name" value="Peptidase_S8_His-AS"/>
</dbReference>
<keyword evidence="6 12" id="KW-0720">Serine protease</keyword>
<dbReference type="InterPro" id="IPR038466">
    <property type="entry name" value="S8_pro-domain_sf"/>
</dbReference>
<evidence type="ECO:0000256" key="5">
    <source>
        <dbReference type="ARBA" id="ARBA00022801"/>
    </source>
</evidence>